<evidence type="ECO:0000256" key="3">
    <source>
        <dbReference type="ARBA" id="ARBA00006380"/>
    </source>
</evidence>
<evidence type="ECO:0000256" key="8">
    <source>
        <dbReference type="ARBA" id="ARBA00022968"/>
    </source>
</evidence>
<evidence type="ECO:0000256" key="5">
    <source>
        <dbReference type="ARBA" id="ARBA00019077"/>
    </source>
</evidence>
<feature type="domain" description="Glycosyl transferase family 1" evidence="14">
    <location>
        <begin position="298"/>
        <end position="402"/>
    </location>
</feature>
<reference evidence="17" key="1">
    <citation type="submission" date="2017-08" db="EMBL/GenBank/DDBJ databases">
        <title>A dynamic microbial community with high functional redundancy inhabits the cold, oxic subseafloor aquifer.</title>
        <authorList>
            <person name="Tully B.J."/>
            <person name="Wheat C.G."/>
            <person name="Glazer B.T."/>
            <person name="Huber J.A."/>
        </authorList>
    </citation>
    <scope>NUCLEOTIDE SEQUENCE [LARGE SCALE GENOMIC DNA]</scope>
</reference>
<gene>
    <name evidence="16" type="ORF">COB20_13670</name>
</gene>
<dbReference type="NCBIfam" id="NF004388">
    <property type="entry name" value="PRK05749.1-4"/>
    <property type="match status" value="1"/>
</dbReference>
<evidence type="ECO:0000256" key="7">
    <source>
        <dbReference type="ARBA" id="ARBA00022679"/>
    </source>
</evidence>
<comment type="catalytic activity">
    <reaction evidence="10 13">
        <text>lipid IVA (E. coli) + CMP-3-deoxy-beta-D-manno-octulosonate = alpha-Kdo-(2-&gt;6)-lipid IVA (E. coli) + CMP + H(+)</text>
        <dbReference type="Rhea" id="RHEA:28066"/>
        <dbReference type="ChEBI" id="CHEBI:15378"/>
        <dbReference type="ChEBI" id="CHEBI:58603"/>
        <dbReference type="ChEBI" id="CHEBI:60364"/>
        <dbReference type="ChEBI" id="CHEBI:60377"/>
        <dbReference type="ChEBI" id="CHEBI:85987"/>
        <dbReference type="EC" id="2.4.99.12"/>
    </reaction>
</comment>
<dbReference type="GO" id="GO:0005886">
    <property type="term" value="C:plasma membrane"/>
    <property type="evidence" value="ECO:0007669"/>
    <property type="project" value="UniProtKB-SubCell"/>
</dbReference>
<protein>
    <recommendedName>
        <fullName evidence="5 13">3-deoxy-D-manno-octulosonic acid transferase</fullName>
        <shortName evidence="13">Kdo transferase</shortName>
        <ecNumber evidence="4 13">2.4.99.12</ecNumber>
    </recommendedName>
    <alternativeName>
        <fullName evidence="9 13">Lipid IV(A) 3-deoxy-D-manno-octulosonic acid transferase</fullName>
    </alternativeName>
</protein>
<evidence type="ECO:0000256" key="6">
    <source>
        <dbReference type="ARBA" id="ARBA00022519"/>
    </source>
</evidence>
<dbReference type="Proteomes" id="UP000218767">
    <property type="component" value="Unassembled WGS sequence"/>
</dbReference>
<name>A0A2A4WXY3_9GAMM</name>
<evidence type="ECO:0000259" key="14">
    <source>
        <dbReference type="Pfam" id="PF00534"/>
    </source>
</evidence>
<evidence type="ECO:0000256" key="4">
    <source>
        <dbReference type="ARBA" id="ARBA00012621"/>
    </source>
</evidence>
<keyword evidence="6" id="KW-0997">Cell inner membrane</keyword>
<feature type="transmembrane region" description="Helical" evidence="13">
    <location>
        <begin position="6"/>
        <end position="23"/>
    </location>
</feature>
<dbReference type="InterPro" id="IPR038107">
    <property type="entry name" value="Glycos_transf_N_sf"/>
</dbReference>
<sequence length="425" mass="47194">MHRIIYSVIFYLALPVILIRLLIRSLKVPAYRKRIGERFALQPMPQGFDKNKLTLWVHAVSVGETVASAPLVAELRHLYPDAQIVMTTMTPTGSDRVRMLFGESVMHVYIPYDLPGACNRFLDKYRPSLLILMETELWPNLVHSCHQRGVKLLLANGRLSEKSAAAYGRFATFTRNLLEKIDRIAAQAAPDEQRFIDLGAKPGQIEVTGSLKFLIDVNEREKQAYFSAIENTKRPVLVAASTREGEDEKVLVAFKKCLAEIPSLLLVLIPRHPERFARASKLSEDEGFTTVKRSDGGVVEPNIQVVIGDSMGEMLDYYSIATIAFVGGSLVDTGCQNVLEPAALGIPILVGPSQYNFATICKQLEHAGALKTVKNELELAESFSTLIADVQARQEMGERGKQLVRENQNALPALMKLVVPLIQKA</sequence>
<dbReference type="GO" id="GO:0043842">
    <property type="term" value="F:Kdo transferase activity"/>
    <property type="evidence" value="ECO:0007669"/>
    <property type="project" value="UniProtKB-EC"/>
</dbReference>
<evidence type="ECO:0000256" key="2">
    <source>
        <dbReference type="ARBA" id="ARBA00004713"/>
    </source>
</evidence>
<keyword evidence="8" id="KW-0735">Signal-anchor</keyword>
<keyword evidence="13" id="KW-0448">Lipopolysaccharide biosynthesis</keyword>
<dbReference type="EC" id="2.4.99.12" evidence="4 13"/>
<keyword evidence="7 13" id="KW-0808">Transferase</keyword>
<feature type="domain" description="3-deoxy-D-manno-octulosonic-acid transferase N-terminal" evidence="15">
    <location>
        <begin position="34"/>
        <end position="213"/>
    </location>
</feature>
<dbReference type="AlphaFoldDB" id="A0A2A4WXY3"/>
<dbReference type="FunFam" id="3.40.50.11720:FF:000001">
    <property type="entry name" value="3-deoxy-D-manno-octulosonic acid transferase"/>
    <property type="match status" value="1"/>
</dbReference>
<evidence type="ECO:0000256" key="9">
    <source>
        <dbReference type="ARBA" id="ARBA00031445"/>
    </source>
</evidence>
<dbReference type="InterPro" id="IPR001296">
    <property type="entry name" value="Glyco_trans_1"/>
</dbReference>
<dbReference type="PANTHER" id="PTHR42755:SF1">
    <property type="entry name" value="3-DEOXY-D-MANNO-OCTULOSONIC ACID TRANSFERASE, MITOCHONDRIAL-RELATED"/>
    <property type="match status" value="1"/>
</dbReference>
<comment type="subcellular location">
    <subcellularLocation>
        <location evidence="1">Cell inner membrane</location>
        <topology evidence="1">Single-pass membrane protein</topology>
        <orientation evidence="1">Cytoplasmic side</orientation>
    </subcellularLocation>
    <subcellularLocation>
        <location evidence="13">Cell membrane</location>
    </subcellularLocation>
</comment>
<dbReference type="Gene3D" id="3.40.50.11720">
    <property type="entry name" value="3-Deoxy-D-manno-octulosonic-acid transferase, N-terminal domain"/>
    <property type="match status" value="1"/>
</dbReference>
<proteinExistence type="inferred from homology"/>
<evidence type="ECO:0000256" key="13">
    <source>
        <dbReference type="RuleBase" id="RU365103"/>
    </source>
</evidence>
<evidence type="ECO:0000256" key="10">
    <source>
        <dbReference type="ARBA" id="ARBA00049183"/>
    </source>
</evidence>
<dbReference type="EMBL" id="NVUL01000083">
    <property type="protein sequence ID" value="PCI75086.1"/>
    <property type="molecule type" value="Genomic_DNA"/>
</dbReference>
<dbReference type="Gene3D" id="3.40.50.2000">
    <property type="entry name" value="Glycogen Phosphorylase B"/>
    <property type="match status" value="1"/>
</dbReference>
<comment type="function">
    <text evidence="13">Involved in lipopolysaccharide (LPS) biosynthesis. Catalyzes the transfer of 3-deoxy-D-manno-octulosonate (Kdo) residue(s) from CMP-Kdo to lipid IV(A), the tetraacyldisaccharide-1,4'-bisphosphate precursor of lipid A.</text>
</comment>
<organism evidence="16 17">
    <name type="scientific">SAR86 cluster bacterium</name>
    <dbReference type="NCBI Taxonomy" id="2030880"/>
    <lineage>
        <taxon>Bacteria</taxon>
        <taxon>Pseudomonadati</taxon>
        <taxon>Pseudomonadota</taxon>
        <taxon>Gammaproteobacteria</taxon>
        <taxon>SAR86 cluster</taxon>
    </lineage>
</organism>
<evidence type="ECO:0000256" key="1">
    <source>
        <dbReference type="ARBA" id="ARBA00004388"/>
    </source>
</evidence>
<feature type="site" description="Transition state stabilizer" evidence="12">
    <location>
        <position position="134"/>
    </location>
</feature>
<dbReference type="GO" id="GO:0009244">
    <property type="term" value="P:lipopolysaccharide core region biosynthetic process"/>
    <property type="evidence" value="ECO:0007669"/>
    <property type="project" value="UniProtKB-UniRule"/>
</dbReference>
<evidence type="ECO:0000256" key="12">
    <source>
        <dbReference type="PIRSR" id="PIRSR639901-2"/>
    </source>
</evidence>
<feature type="site" description="Transition state stabilizer" evidence="12">
    <location>
        <position position="212"/>
    </location>
</feature>
<keyword evidence="13" id="KW-0812">Transmembrane</keyword>
<evidence type="ECO:0000313" key="16">
    <source>
        <dbReference type="EMBL" id="PCI75086.1"/>
    </source>
</evidence>
<dbReference type="PANTHER" id="PTHR42755">
    <property type="entry name" value="3-DEOXY-MANNO-OCTULOSONATE CYTIDYLYLTRANSFERASE"/>
    <property type="match status" value="1"/>
</dbReference>
<dbReference type="Pfam" id="PF04413">
    <property type="entry name" value="Glycos_transf_N"/>
    <property type="match status" value="1"/>
</dbReference>
<dbReference type="UniPathway" id="UPA00958"/>
<dbReference type="InterPro" id="IPR007507">
    <property type="entry name" value="Glycos_transf_N"/>
</dbReference>
<keyword evidence="13" id="KW-1133">Transmembrane helix</keyword>
<keyword evidence="13" id="KW-0472">Membrane</keyword>
<comment type="pathway">
    <text evidence="2 13">Bacterial outer membrane biogenesis; LPS core biosynthesis.</text>
</comment>
<comment type="caution">
    <text evidence="16">The sequence shown here is derived from an EMBL/GenBank/DDBJ whole genome shotgun (WGS) entry which is preliminary data.</text>
</comment>
<dbReference type="GO" id="GO:0009245">
    <property type="term" value="P:lipid A biosynthetic process"/>
    <property type="evidence" value="ECO:0007669"/>
    <property type="project" value="TreeGrafter"/>
</dbReference>
<evidence type="ECO:0000313" key="17">
    <source>
        <dbReference type="Proteomes" id="UP000218767"/>
    </source>
</evidence>
<evidence type="ECO:0000256" key="11">
    <source>
        <dbReference type="PIRSR" id="PIRSR639901-1"/>
    </source>
</evidence>
<accession>A0A2A4WXY3</accession>
<comment type="similarity">
    <text evidence="3">Belongs to the glycosyltransferase group 1 family. Glycosyltransferase 30 subfamily.</text>
</comment>
<evidence type="ECO:0000259" key="15">
    <source>
        <dbReference type="Pfam" id="PF04413"/>
    </source>
</evidence>
<dbReference type="Pfam" id="PF00534">
    <property type="entry name" value="Glycos_transf_1"/>
    <property type="match status" value="1"/>
</dbReference>
<dbReference type="SUPFAM" id="SSF53756">
    <property type="entry name" value="UDP-Glycosyltransferase/glycogen phosphorylase"/>
    <property type="match status" value="1"/>
</dbReference>
<keyword evidence="13" id="KW-1003">Cell membrane</keyword>
<feature type="active site" description="Proton acceptor" evidence="11">
    <location>
        <position position="64"/>
    </location>
</feature>
<dbReference type="FunFam" id="3.40.50.2000:FF:000032">
    <property type="entry name" value="3-deoxy-D-manno-octulosonic acid transferase"/>
    <property type="match status" value="1"/>
</dbReference>
<dbReference type="InterPro" id="IPR039901">
    <property type="entry name" value="Kdotransferase"/>
</dbReference>